<feature type="compositionally biased region" description="Basic and acidic residues" evidence="3">
    <location>
        <begin position="14"/>
        <end position="24"/>
    </location>
</feature>
<dbReference type="AlphaFoldDB" id="A0A8A4TW34"/>
<dbReference type="Pfam" id="PF00011">
    <property type="entry name" value="HSP20"/>
    <property type="match status" value="1"/>
</dbReference>
<dbReference type="InterPro" id="IPR031107">
    <property type="entry name" value="Small_HSP"/>
</dbReference>
<feature type="domain" description="SHSP" evidence="4">
    <location>
        <begin position="53"/>
        <end position="167"/>
    </location>
</feature>
<dbReference type="InterPro" id="IPR002068">
    <property type="entry name" value="A-crystallin/Hsp20_dom"/>
</dbReference>
<dbReference type="Gene3D" id="2.60.40.790">
    <property type="match status" value="1"/>
</dbReference>
<dbReference type="PROSITE" id="PS01031">
    <property type="entry name" value="SHSP"/>
    <property type="match status" value="1"/>
</dbReference>
<dbReference type="RefSeq" id="WP_237383795.1">
    <property type="nucleotide sequence ID" value="NZ_CP071793.1"/>
</dbReference>
<evidence type="ECO:0000256" key="1">
    <source>
        <dbReference type="PROSITE-ProRule" id="PRU00285"/>
    </source>
</evidence>
<evidence type="ECO:0000256" key="3">
    <source>
        <dbReference type="SAM" id="MobiDB-lite"/>
    </source>
</evidence>
<dbReference type="EMBL" id="CP071793">
    <property type="protein sequence ID" value="QTD53693.1"/>
    <property type="molecule type" value="Genomic_DNA"/>
</dbReference>
<dbReference type="KEGG" id="scor:J3U87_14665"/>
<feature type="region of interest" description="Disordered" evidence="3">
    <location>
        <begin position="1"/>
        <end position="24"/>
    </location>
</feature>
<dbReference type="SUPFAM" id="SSF49764">
    <property type="entry name" value="HSP20-like chaperones"/>
    <property type="match status" value="1"/>
</dbReference>
<comment type="similarity">
    <text evidence="1 2">Belongs to the small heat shock protein (HSP20) family.</text>
</comment>
<gene>
    <name evidence="5" type="ORF">J3U87_14665</name>
</gene>
<dbReference type="PANTHER" id="PTHR11527">
    <property type="entry name" value="HEAT-SHOCK PROTEIN 20 FAMILY MEMBER"/>
    <property type="match status" value="1"/>
</dbReference>
<dbReference type="CDD" id="cd06464">
    <property type="entry name" value="ACD_sHsps-like"/>
    <property type="match status" value="1"/>
</dbReference>
<proteinExistence type="inferred from homology"/>
<evidence type="ECO:0000256" key="2">
    <source>
        <dbReference type="RuleBase" id="RU003616"/>
    </source>
</evidence>
<evidence type="ECO:0000313" key="5">
    <source>
        <dbReference type="EMBL" id="QTD53693.1"/>
    </source>
</evidence>
<name>A0A8A4TW34_SULCO</name>
<accession>A0A8A4TW34</accession>
<sequence length="167" mass="19585">MKFKDRSFHRKQRSHSDHQDPHPMANLHRELNRVVEQFGSIIPGLERSFHWASMDGDFRPHLDIREEDDHYRLSLELPGMESKDVSISIENNELHIHGEKEENSEKKEGTTWHRRERRFGRFERILELPADANQDEVGANFQAGVLTITIQKQQDPEPSVKKIDIDG</sequence>
<organism evidence="5 6">
    <name type="scientific">Sulfidibacter corallicola</name>
    <dbReference type="NCBI Taxonomy" id="2818388"/>
    <lineage>
        <taxon>Bacteria</taxon>
        <taxon>Pseudomonadati</taxon>
        <taxon>Acidobacteriota</taxon>
        <taxon>Holophagae</taxon>
        <taxon>Acanthopleuribacterales</taxon>
        <taxon>Acanthopleuribacteraceae</taxon>
        <taxon>Sulfidibacter</taxon>
    </lineage>
</organism>
<evidence type="ECO:0000259" key="4">
    <source>
        <dbReference type="PROSITE" id="PS01031"/>
    </source>
</evidence>
<keyword evidence="6" id="KW-1185">Reference proteome</keyword>
<dbReference type="Proteomes" id="UP000663929">
    <property type="component" value="Chromosome"/>
</dbReference>
<protein>
    <submittedName>
        <fullName evidence="5">Hsp20/alpha crystallin family protein</fullName>
    </submittedName>
</protein>
<reference evidence="5" key="1">
    <citation type="submission" date="2021-03" db="EMBL/GenBank/DDBJ databases">
        <title>Acanthopleuribacteraceae sp. M133.</title>
        <authorList>
            <person name="Wang G."/>
        </authorList>
    </citation>
    <scope>NUCLEOTIDE SEQUENCE</scope>
    <source>
        <strain evidence="5">M133</strain>
    </source>
</reference>
<evidence type="ECO:0000313" key="6">
    <source>
        <dbReference type="Proteomes" id="UP000663929"/>
    </source>
</evidence>
<dbReference type="InterPro" id="IPR008978">
    <property type="entry name" value="HSP20-like_chaperone"/>
</dbReference>